<keyword evidence="2" id="KW-1185">Reference proteome</keyword>
<reference evidence="1" key="2">
    <citation type="submission" date="2023-05" db="EMBL/GenBank/DDBJ databases">
        <authorList>
            <person name="Fouks B."/>
        </authorList>
    </citation>
    <scope>NUCLEOTIDE SEQUENCE</scope>
    <source>
        <strain evidence="1">Stay&amp;Tobe</strain>
        <tissue evidence="1">Testes</tissue>
    </source>
</reference>
<dbReference type="AlphaFoldDB" id="A0AAD8E927"/>
<evidence type="ECO:0000313" key="1">
    <source>
        <dbReference type="EMBL" id="KAJ9581172.1"/>
    </source>
</evidence>
<gene>
    <name evidence="1" type="ORF">L9F63_023650</name>
</gene>
<comment type="caution">
    <text evidence="1">The sequence shown here is derived from an EMBL/GenBank/DDBJ whole genome shotgun (WGS) entry which is preliminary data.</text>
</comment>
<sequence length="99" mass="11339">ASDALHTLCNILLVGKITQFLCHARKNGRTTVNPGHRLICKSNCGKFRYNSLEKSLLTKIYKEHHGNRFYNLCGYIFNSYTTDCQIQIIGCRKKIVTKC</sequence>
<accession>A0AAD8E927</accession>
<reference evidence="1" key="1">
    <citation type="journal article" date="2023" name="IScience">
        <title>Live-bearing cockroach genome reveals convergent evolutionary mechanisms linked to viviparity in insects and beyond.</title>
        <authorList>
            <person name="Fouks B."/>
            <person name="Harrison M.C."/>
            <person name="Mikhailova A.A."/>
            <person name="Marchal E."/>
            <person name="English S."/>
            <person name="Carruthers M."/>
            <person name="Jennings E.C."/>
            <person name="Chiamaka E.L."/>
            <person name="Frigard R.A."/>
            <person name="Pippel M."/>
            <person name="Attardo G.M."/>
            <person name="Benoit J.B."/>
            <person name="Bornberg-Bauer E."/>
            <person name="Tobe S.S."/>
        </authorList>
    </citation>
    <scope>NUCLEOTIDE SEQUENCE</scope>
    <source>
        <strain evidence="1">Stay&amp;Tobe</strain>
    </source>
</reference>
<proteinExistence type="predicted"/>
<dbReference type="Proteomes" id="UP001233999">
    <property type="component" value="Unassembled WGS sequence"/>
</dbReference>
<feature type="non-terminal residue" evidence="1">
    <location>
        <position position="1"/>
    </location>
</feature>
<dbReference type="EMBL" id="JASPKZ010007996">
    <property type="protein sequence ID" value="KAJ9581172.1"/>
    <property type="molecule type" value="Genomic_DNA"/>
</dbReference>
<name>A0AAD8E927_DIPPU</name>
<organism evidence="1 2">
    <name type="scientific">Diploptera punctata</name>
    <name type="common">Pacific beetle cockroach</name>
    <dbReference type="NCBI Taxonomy" id="6984"/>
    <lineage>
        <taxon>Eukaryota</taxon>
        <taxon>Metazoa</taxon>
        <taxon>Ecdysozoa</taxon>
        <taxon>Arthropoda</taxon>
        <taxon>Hexapoda</taxon>
        <taxon>Insecta</taxon>
        <taxon>Pterygota</taxon>
        <taxon>Neoptera</taxon>
        <taxon>Polyneoptera</taxon>
        <taxon>Dictyoptera</taxon>
        <taxon>Blattodea</taxon>
        <taxon>Blaberoidea</taxon>
        <taxon>Blaberidae</taxon>
        <taxon>Diplopterinae</taxon>
        <taxon>Diploptera</taxon>
    </lineage>
</organism>
<protein>
    <submittedName>
        <fullName evidence="1">Uncharacterized protein</fullName>
    </submittedName>
</protein>
<evidence type="ECO:0000313" key="2">
    <source>
        <dbReference type="Proteomes" id="UP001233999"/>
    </source>
</evidence>
<feature type="non-terminal residue" evidence="1">
    <location>
        <position position="99"/>
    </location>
</feature>